<gene>
    <name evidence="4" type="ORF">B0H17DRAFT_1046114</name>
</gene>
<keyword evidence="5" id="KW-1185">Reference proteome</keyword>
<accession>A0AAD7DWZ6</accession>
<organism evidence="4 5">
    <name type="scientific">Mycena rosella</name>
    <name type="common">Pink bonnet</name>
    <name type="synonym">Agaricus rosellus</name>
    <dbReference type="NCBI Taxonomy" id="1033263"/>
    <lineage>
        <taxon>Eukaryota</taxon>
        <taxon>Fungi</taxon>
        <taxon>Dikarya</taxon>
        <taxon>Basidiomycota</taxon>
        <taxon>Agaricomycotina</taxon>
        <taxon>Agaricomycetes</taxon>
        <taxon>Agaricomycetidae</taxon>
        <taxon>Agaricales</taxon>
        <taxon>Marasmiineae</taxon>
        <taxon>Mycenaceae</taxon>
        <taxon>Mycena</taxon>
    </lineage>
</organism>
<evidence type="ECO:0000313" key="4">
    <source>
        <dbReference type="EMBL" id="KAJ7701162.1"/>
    </source>
</evidence>
<dbReference type="AlphaFoldDB" id="A0AAD7DWZ6"/>
<sequence>MPPSVLIIGASGTVGRPLVQEFLRNKTSFGRIAVLADPTKVSRFAHVQSQGVEVVVGSFLNPNSYKRFDTVISIAGNAAMKLQPGMIDAAIAGGVRHFYPSELGTDISYGAIGKKRYWRDKVATREHLRDRARELPGFAYTLLMTGAFTEFAPSPFNDVDVEKHTASPYGAPDALISVTAMPDIMRYVVQSVLLPLEQGQSCRELRVTGETLTWAALMEALEEVQGVEYDVIYLNPQDATEKEEAARIAGDTEAEMLWAGKVMFATGVNHIHGLLDNARFSFTPENARETLQRLFGKK</sequence>
<dbReference type="PANTHER" id="PTHR47706">
    <property type="entry name" value="NMRA-LIKE FAMILY PROTEIN"/>
    <property type="match status" value="1"/>
</dbReference>
<dbReference type="EMBL" id="JARKIE010000018">
    <property type="protein sequence ID" value="KAJ7701162.1"/>
    <property type="molecule type" value="Genomic_DNA"/>
</dbReference>
<dbReference type="Proteomes" id="UP001221757">
    <property type="component" value="Unassembled WGS sequence"/>
</dbReference>
<dbReference type="Gene3D" id="3.40.50.720">
    <property type="entry name" value="NAD(P)-binding Rossmann-like Domain"/>
    <property type="match status" value="1"/>
</dbReference>
<dbReference type="GO" id="GO:0016491">
    <property type="term" value="F:oxidoreductase activity"/>
    <property type="evidence" value="ECO:0007669"/>
    <property type="project" value="UniProtKB-KW"/>
</dbReference>
<evidence type="ECO:0000256" key="1">
    <source>
        <dbReference type="ARBA" id="ARBA00022857"/>
    </source>
</evidence>
<keyword evidence="2" id="KW-0560">Oxidoreductase</keyword>
<dbReference type="InterPro" id="IPR008030">
    <property type="entry name" value="NmrA-like"/>
</dbReference>
<feature type="domain" description="NmrA-like" evidence="3">
    <location>
        <begin position="4"/>
        <end position="233"/>
    </location>
</feature>
<name>A0AAD7DWZ6_MYCRO</name>
<dbReference type="PANTHER" id="PTHR47706:SF11">
    <property type="entry name" value="ISOFLAVONE REDUCTASE FAMILY PROTEIN (AFU_ORTHOLOGUE AFUA_1G12510)"/>
    <property type="match status" value="1"/>
</dbReference>
<evidence type="ECO:0000313" key="5">
    <source>
        <dbReference type="Proteomes" id="UP001221757"/>
    </source>
</evidence>
<evidence type="ECO:0000259" key="3">
    <source>
        <dbReference type="Pfam" id="PF05368"/>
    </source>
</evidence>
<dbReference type="Pfam" id="PF05368">
    <property type="entry name" value="NmrA"/>
    <property type="match status" value="1"/>
</dbReference>
<evidence type="ECO:0000256" key="2">
    <source>
        <dbReference type="ARBA" id="ARBA00023002"/>
    </source>
</evidence>
<dbReference type="Gene3D" id="3.90.25.10">
    <property type="entry name" value="UDP-galactose 4-epimerase, domain 1"/>
    <property type="match status" value="1"/>
</dbReference>
<proteinExistence type="predicted"/>
<protein>
    <recommendedName>
        <fullName evidence="3">NmrA-like domain-containing protein</fullName>
    </recommendedName>
</protein>
<keyword evidence="1" id="KW-0521">NADP</keyword>
<dbReference type="InterPro" id="IPR051609">
    <property type="entry name" value="NmrA/Isoflavone_reductase-like"/>
</dbReference>
<reference evidence="4" key="1">
    <citation type="submission" date="2023-03" db="EMBL/GenBank/DDBJ databases">
        <title>Massive genome expansion in bonnet fungi (Mycena s.s.) driven by repeated elements and novel gene families across ecological guilds.</title>
        <authorList>
            <consortium name="Lawrence Berkeley National Laboratory"/>
            <person name="Harder C.B."/>
            <person name="Miyauchi S."/>
            <person name="Viragh M."/>
            <person name="Kuo A."/>
            <person name="Thoen E."/>
            <person name="Andreopoulos B."/>
            <person name="Lu D."/>
            <person name="Skrede I."/>
            <person name="Drula E."/>
            <person name="Henrissat B."/>
            <person name="Morin E."/>
            <person name="Kohler A."/>
            <person name="Barry K."/>
            <person name="LaButti K."/>
            <person name="Morin E."/>
            <person name="Salamov A."/>
            <person name="Lipzen A."/>
            <person name="Mereny Z."/>
            <person name="Hegedus B."/>
            <person name="Baldrian P."/>
            <person name="Stursova M."/>
            <person name="Weitz H."/>
            <person name="Taylor A."/>
            <person name="Grigoriev I.V."/>
            <person name="Nagy L.G."/>
            <person name="Martin F."/>
            <person name="Kauserud H."/>
        </authorList>
    </citation>
    <scope>NUCLEOTIDE SEQUENCE</scope>
    <source>
        <strain evidence="4">CBHHK067</strain>
    </source>
</reference>
<dbReference type="InterPro" id="IPR036291">
    <property type="entry name" value="NAD(P)-bd_dom_sf"/>
</dbReference>
<dbReference type="SUPFAM" id="SSF51735">
    <property type="entry name" value="NAD(P)-binding Rossmann-fold domains"/>
    <property type="match status" value="1"/>
</dbReference>
<comment type="caution">
    <text evidence="4">The sequence shown here is derived from an EMBL/GenBank/DDBJ whole genome shotgun (WGS) entry which is preliminary data.</text>
</comment>